<evidence type="ECO:0000256" key="6">
    <source>
        <dbReference type="ARBA" id="ARBA00023004"/>
    </source>
</evidence>
<evidence type="ECO:0000256" key="7">
    <source>
        <dbReference type="ARBA" id="ARBA00023033"/>
    </source>
</evidence>
<dbReference type="GO" id="GO:0004497">
    <property type="term" value="F:monooxygenase activity"/>
    <property type="evidence" value="ECO:0007669"/>
    <property type="project" value="UniProtKB-KW"/>
</dbReference>
<keyword evidence="6 8" id="KW-0408">Iron</keyword>
<comment type="caution">
    <text evidence="10">The sequence shown here is derived from an EMBL/GenBank/DDBJ whole genome shotgun (WGS) entry which is preliminary data.</text>
</comment>
<comment type="cofactor">
    <cofactor evidence="1 8">
        <name>heme</name>
        <dbReference type="ChEBI" id="CHEBI:30413"/>
    </cofactor>
</comment>
<comment type="similarity">
    <text evidence="2 9">Belongs to the cytochrome P450 family.</text>
</comment>
<evidence type="ECO:0000256" key="5">
    <source>
        <dbReference type="ARBA" id="ARBA00023002"/>
    </source>
</evidence>
<dbReference type="PRINTS" id="PR00463">
    <property type="entry name" value="EP450I"/>
</dbReference>
<dbReference type="SUPFAM" id="SSF48264">
    <property type="entry name" value="Cytochrome P450"/>
    <property type="match status" value="1"/>
</dbReference>
<dbReference type="AlphaFoldDB" id="A0AAV0M2U1"/>
<dbReference type="Gene3D" id="1.10.630.10">
    <property type="entry name" value="Cytochrome P450"/>
    <property type="match status" value="1"/>
</dbReference>
<dbReference type="GO" id="GO:0005506">
    <property type="term" value="F:iron ion binding"/>
    <property type="evidence" value="ECO:0007669"/>
    <property type="project" value="InterPro"/>
</dbReference>
<name>A0AAV0M2U1_9ROSI</name>
<sequence length="545" mass="62388">MDLLLQQALPIFFLLLTIIIFSRKIRAGDGKTGHRQLAPAPGWKLPVIGHLHHFLTSRQLPHRLLRELARKHGDMIRLDLGEIQHVLVSSAEAAKEVMRTHDIKFAQRPSHPSLDKVMYGGIDLIHAPYGDYWRQLRRIATLELLTAKRVDSLRRVREAEVRRLVTRITERQVAAAAAGSTIDLTKMLFNLTYRIISMSTFGDVSKEPEEFMKVAEELVEYAGGFKISFLFPSCGLVQRLFGTTEWLDGVHKVTDRLMESMIGQHRSKRALEKQKGTTSEEEEDLLDVLLRVQEDDCTLGFHLSTDAIKAFLLDIFLAGSETPATLIEWTMAEMIRNPEVMHKAQSEVRKVFGERGKVEESKIHELTYLKLVIKETLRLHTPTPLVLPRECREECRIFGYDIPLKTRVLVNVWAISRDPRYWGVEAEKFLPERFLDEKRFHDSKLSFRGTDFEFLPFGAGRRMCPGMTFGLATVELPLASLLFHFDWKLPPGVEPSSFNMDEQFGVTLRRKNHLELIPVVRLAITLCPRFNYLVCSLISSSFATG</sequence>
<organism evidence="10 11">
    <name type="scientific">Linum tenue</name>
    <dbReference type="NCBI Taxonomy" id="586396"/>
    <lineage>
        <taxon>Eukaryota</taxon>
        <taxon>Viridiplantae</taxon>
        <taxon>Streptophyta</taxon>
        <taxon>Embryophyta</taxon>
        <taxon>Tracheophyta</taxon>
        <taxon>Spermatophyta</taxon>
        <taxon>Magnoliopsida</taxon>
        <taxon>eudicotyledons</taxon>
        <taxon>Gunneridae</taxon>
        <taxon>Pentapetalae</taxon>
        <taxon>rosids</taxon>
        <taxon>fabids</taxon>
        <taxon>Malpighiales</taxon>
        <taxon>Linaceae</taxon>
        <taxon>Linum</taxon>
    </lineage>
</organism>
<dbReference type="FunFam" id="1.10.630.10:FF:000043">
    <property type="entry name" value="Cytochrome P450 99A2"/>
    <property type="match status" value="1"/>
</dbReference>
<dbReference type="EMBL" id="CAMGYJ010000006">
    <property type="protein sequence ID" value="CAI0439768.1"/>
    <property type="molecule type" value="Genomic_DNA"/>
</dbReference>
<gene>
    <name evidence="10" type="ORF">LITE_LOCUS26268</name>
</gene>
<reference evidence="10" key="1">
    <citation type="submission" date="2022-08" db="EMBL/GenBank/DDBJ databases">
        <authorList>
            <person name="Gutierrez-Valencia J."/>
        </authorList>
    </citation>
    <scope>NUCLEOTIDE SEQUENCE</scope>
</reference>
<dbReference type="GO" id="GO:0020037">
    <property type="term" value="F:heme binding"/>
    <property type="evidence" value="ECO:0007669"/>
    <property type="project" value="InterPro"/>
</dbReference>
<evidence type="ECO:0000256" key="3">
    <source>
        <dbReference type="ARBA" id="ARBA00022617"/>
    </source>
</evidence>
<dbReference type="InterPro" id="IPR017972">
    <property type="entry name" value="Cyt_P450_CS"/>
</dbReference>
<proteinExistence type="inferred from homology"/>
<evidence type="ECO:0000256" key="1">
    <source>
        <dbReference type="ARBA" id="ARBA00001971"/>
    </source>
</evidence>
<dbReference type="PROSITE" id="PS00086">
    <property type="entry name" value="CYTOCHROME_P450"/>
    <property type="match status" value="1"/>
</dbReference>
<dbReference type="InterPro" id="IPR036396">
    <property type="entry name" value="Cyt_P450_sf"/>
</dbReference>
<evidence type="ECO:0000256" key="9">
    <source>
        <dbReference type="RuleBase" id="RU000461"/>
    </source>
</evidence>
<evidence type="ECO:0000313" key="11">
    <source>
        <dbReference type="Proteomes" id="UP001154282"/>
    </source>
</evidence>
<evidence type="ECO:0000256" key="8">
    <source>
        <dbReference type="PIRSR" id="PIRSR602401-1"/>
    </source>
</evidence>
<keyword evidence="3 8" id="KW-0349">Heme</keyword>
<dbReference type="InterPro" id="IPR001128">
    <property type="entry name" value="Cyt_P450"/>
</dbReference>
<dbReference type="Pfam" id="PF00067">
    <property type="entry name" value="p450"/>
    <property type="match status" value="1"/>
</dbReference>
<dbReference type="Proteomes" id="UP001154282">
    <property type="component" value="Unassembled WGS sequence"/>
</dbReference>
<evidence type="ECO:0000256" key="4">
    <source>
        <dbReference type="ARBA" id="ARBA00022723"/>
    </source>
</evidence>
<evidence type="ECO:0008006" key="12">
    <source>
        <dbReference type="Google" id="ProtNLM"/>
    </source>
</evidence>
<keyword evidence="4 8" id="KW-0479">Metal-binding</keyword>
<evidence type="ECO:0000313" key="10">
    <source>
        <dbReference type="EMBL" id="CAI0439768.1"/>
    </source>
</evidence>
<dbReference type="PRINTS" id="PR00385">
    <property type="entry name" value="P450"/>
</dbReference>
<dbReference type="CDD" id="cd11072">
    <property type="entry name" value="CYP71-like"/>
    <property type="match status" value="1"/>
</dbReference>
<dbReference type="GO" id="GO:0016705">
    <property type="term" value="F:oxidoreductase activity, acting on paired donors, with incorporation or reduction of molecular oxygen"/>
    <property type="evidence" value="ECO:0007669"/>
    <property type="project" value="InterPro"/>
</dbReference>
<evidence type="ECO:0000256" key="2">
    <source>
        <dbReference type="ARBA" id="ARBA00010617"/>
    </source>
</evidence>
<protein>
    <recommendedName>
        <fullName evidence="12">Cytochrome P450</fullName>
    </recommendedName>
</protein>
<dbReference type="PANTHER" id="PTHR47955">
    <property type="entry name" value="CYTOCHROME P450 FAMILY 71 PROTEIN"/>
    <property type="match status" value="1"/>
</dbReference>
<dbReference type="PANTHER" id="PTHR47955:SF8">
    <property type="entry name" value="CYTOCHROME P450 71D11-LIKE"/>
    <property type="match status" value="1"/>
</dbReference>
<keyword evidence="7 9" id="KW-0503">Monooxygenase</keyword>
<keyword evidence="5 9" id="KW-0560">Oxidoreductase</keyword>
<dbReference type="InterPro" id="IPR002401">
    <property type="entry name" value="Cyt_P450_E_grp-I"/>
</dbReference>
<accession>A0AAV0M2U1</accession>
<keyword evidence="11" id="KW-1185">Reference proteome</keyword>
<feature type="binding site" description="axial binding residue" evidence="8">
    <location>
        <position position="464"/>
    </location>
    <ligand>
        <name>heme</name>
        <dbReference type="ChEBI" id="CHEBI:30413"/>
    </ligand>
    <ligandPart>
        <name>Fe</name>
        <dbReference type="ChEBI" id="CHEBI:18248"/>
    </ligandPart>
</feature>